<proteinExistence type="predicted"/>
<gene>
    <name evidence="1" type="ORF">CDAR_575811</name>
</gene>
<comment type="caution">
    <text evidence="1">The sequence shown here is derived from an EMBL/GenBank/DDBJ whole genome shotgun (WGS) entry which is preliminary data.</text>
</comment>
<dbReference type="EMBL" id="BPLQ01015720">
    <property type="protein sequence ID" value="GIY90751.1"/>
    <property type="molecule type" value="Genomic_DNA"/>
</dbReference>
<sequence length="96" mass="11121">MEIKSKMAVVVEQKKKIKWKRRPRERNGKAMTGTDKERDDVSLFISDLIECVANREEQHQGGGWQREKKWLKGTHACPVSLYSTEQELGLIAVHRS</sequence>
<protein>
    <submittedName>
        <fullName evidence="1">Uncharacterized protein</fullName>
    </submittedName>
</protein>
<dbReference type="Proteomes" id="UP001054837">
    <property type="component" value="Unassembled WGS sequence"/>
</dbReference>
<dbReference type="AlphaFoldDB" id="A0AAV4X9V9"/>
<keyword evidence="2" id="KW-1185">Reference proteome</keyword>
<reference evidence="1 2" key="1">
    <citation type="submission" date="2021-06" db="EMBL/GenBank/DDBJ databases">
        <title>Caerostris darwini draft genome.</title>
        <authorList>
            <person name="Kono N."/>
            <person name="Arakawa K."/>
        </authorList>
    </citation>
    <scope>NUCLEOTIDE SEQUENCE [LARGE SCALE GENOMIC DNA]</scope>
</reference>
<name>A0AAV4X9V9_9ARAC</name>
<evidence type="ECO:0000313" key="1">
    <source>
        <dbReference type="EMBL" id="GIY90751.1"/>
    </source>
</evidence>
<accession>A0AAV4X9V9</accession>
<evidence type="ECO:0000313" key="2">
    <source>
        <dbReference type="Proteomes" id="UP001054837"/>
    </source>
</evidence>
<organism evidence="1 2">
    <name type="scientific">Caerostris darwini</name>
    <dbReference type="NCBI Taxonomy" id="1538125"/>
    <lineage>
        <taxon>Eukaryota</taxon>
        <taxon>Metazoa</taxon>
        <taxon>Ecdysozoa</taxon>
        <taxon>Arthropoda</taxon>
        <taxon>Chelicerata</taxon>
        <taxon>Arachnida</taxon>
        <taxon>Araneae</taxon>
        <taxon>Araneomorphae</taxon>
        <taxon>Entelegynae</taxon>
        <taxon>Araneoidea</taxon>
        <taxon>Araneidae</taxon>
        <taxon>Caerostris</taxon>
    </lineage>
</organism>